<sequence length="56" mass="5682">MLGSVLGVRNMAPEPQEGGRDSTLLVFGRGQTAGVQGDISQVPLATPAPESPAHSP</sequence>
<proteinExistence type="predicted"/>
<evidence type="ECO:0000313" key="2">
    <source>
        <dbReference type="EMBL" id="KAK2099886.1"/>
    </source>
</evidence>
<organism evidence="2 3">
    <name type="scientific">Saguinus oedipus</name>
    <name type="common">Cotton-top tamarin</name>
    <name type="synonym">Oedipomidas oedipus</name>
    <dbReference type="NCBI Taxonomy" id="9490"/>
    <lineage>
        <taxon>Eukaryota</taxon>
        <taxon>Metazoa</taxon>
        <taxon>Chordata</taxon>
        <taxon>Craniata</taxon>
        <taxon>Vertebrata</taxon>
        <taxon>Euteleostomi</taxon>
        <taxon>Mammalia</taxon>
        <taxon>Eutheria</taxon>
        <taxon>Euarchontoglires</taxon>
        <taxon>Primates</taxon>
        <taxon>Haplorrhini</taxon>
        <taxon>Platyrrhini</taxon>
        <taxon>Cebidae</taxon>
        <taxon>Callitrichinae</taxon>
        <taxon>Saguinus</taxon>
    </lineage>
</organism>
<dbReference type="EMBL" id="JASSZA010000010">
    <property type="protein sequence ID" value="KAK2099886.1"/>
    <property type="molecule type" value="Genomic_DNA"/>
</dbReference>
<feature type="region of interest" description="Disordered" evidence="1">
    <location>
        <begin position="1"/>
        <end position="56"/>
    </location>
</feature>
<feature type="non-terminal residue" evidence="2">
    <location>
        <position position="56"/>
    </location>
</feature>
<evidence type="ECO:0000313" key="3">
    <source>
        <dbReference type="Proteomes" id="UP001266305"/>
    </source>
</evidence>
<protein>
    <submittedName>
        <fullName evidence="2">Uncharacterized protein</fullName>
    </submittedName>
</protein>
<evidence type="ECO:0000256" key="1">
    <source>
        <dbReference type="SAM" id="MobiDB-lite"/>
    </source>
</evidence>
<comment type="caution">
    <text evidence="2">The sequence shown here is derived from an EMBL/GenBank/DDBJ whole genome shotgun (WGS) entry which is preliminary data.</text>
</comment>
<name>A0ABQ9US52_SAGOE</name>
<accession>A0ABQ9US52</accession>
<dbReference type="Proteomes" id="UP001266305">
    <property type="component" value="Unassembled WGS sequence"/>
</dbReference>
<keyword evidence="3" id="KW-1185">Reference proteome</keyword>
<reference evidence="2 3" key="1">
    <citation type="submission" date="2023-05" db="EMBL/GenBank/DDBJ databases">
        <title>B98-5 Cell Line De Novo Hybrid Assembly: An Optical Mapping Approach.</title>
        <authorList>
            <person name="Kananen K."/>
            <person name="Auerbach J.A."/>
            <person name="Kautto E."/>
            <person name="Blachly J.S."/>
        </authorList>
    </citation>
    <scope>NUCLEOTIDE SEQUENCE [LARGE SCALE GENOMIC DNA]</scope>
    <source>
        <strain evidence="2">B95-8</strain>
        <tissue evidence="2">Cell line</tissue>
    </source>
</reference>
<gene>
    <name evidence="2" type="ORF">P7K49_021234</name>
</gene>